<sequence length="359" mass="40933">MTRRMKLALGGLGFIGIVGASYPALSSHLKSINPLEKLIWGGRFFGSKFTNDLNKEKQKQQLDSGARWDTPKISFSNKSFNLPEATLDLKKKEGSELDSQNDWMKQGDVTTSIESVLSEISKEGKLSDVQSLLSPQYEQSATKYLTDVQRERKKHLVNFQKIQSAVTKWEQSKKTGGTNISVPVLSQAERDSLQKIYELHHDLTIKKDSLNLRLKEISKDTARGSEGVTTQDKYPFEQVKDALRLIGWSTSKVKVQKHRSNTNFYRADNWGTWEQNPYRCFYEKEEEFKSDIATLNKNSSKVHNLKQSIDRQRGLWGWGRATESLDRQSLEVKKLSASTQSHIELQVASALLNLMKTKK</sequence>
<reference evidence="2" key="1">
    <citation type="submission" date="2018-06" db="EMBL/GenBank/DDBJ databases">
        <authorList>
            <person name="Martinez Ocampo F."/>
            <person name="Quiroz Castaneda R.E."/>
            <person name="Rojas Lopez X."/>
        </authorList>
    </citation>
    <scope>NUCLEOTIDE SEQUENCE [LARGE SCALE GENOMIC DNA]</scope>
    <source>
        <strain evidence="2">INIFAP02</strain>
    </source>
</reference>
<dbReference type="EMBL" id="QKVO01000014">
    <property type="protein sequence ID" value="RAO94869.1"/>
    <property type="molecule type" value="Genomic_DNA"/>
</dbReference>
<protein>
    <submittedName>
        <fullName evidence="1">Uncharacterized protein</fullName>
    </submittedName>
</protein>
<dbReference type="Proteomes" id="UP000249762">
    <property type="component" value="Unassembled WGS sequence"/>
</dbReference>
<name>A0A328PUU0_9MOLU</name>
<evidence type="ECO:0000313" key="2">
    <source>
        <dbReference type="Proteomes" id="UP000249762"/>
    </source>
</evidence>
<organism evidence="1 2">
    <name type="scientific">Mycoplasma wenyonii</name>
    <dbReference type="NCBI Taxonomy" id="65123"/>
    <lineage>
        <taxon>Bacteria</taxon>
        <taxon>Bacillati</taxon>
        <taxon>Mycoplasmatota</taxon>
        <taxon>Mollicutes</taxon>
        <taxon>Mycoplasmataceae</taxon>
        <taxon>Mycoplasma</taxon>
    </lineage>
</organism>
<proteinExistence type="predicted"/>
<keyword evidence="2" id="KW-1185">Reference proteome</keyword>
<gene>
    <name evidence="1" type="ORF">DNK47_02785</name>
</gene>
<evidence type="ECO:0000313" key="1">
    <source>
        <dbReference type="EMBL" id="RAO94869.1"/>
    </source>
</evidence>
<dbReference type="AlphaFoldDB" id="A0A328PUU0"/>
<accession>A0A328PUU0</accession>
<comment type="caution">
    <text evidence="1">The sequence shown here is derived from an EMBL/GenBank/DDBJ whole genome shotgun (WGS) entry which is preliminary data.</text>
</comment>